<dbReference type="AlphaFoldDB" id="A0AAN8KJX0"/>
<dbReference type="GO" id="GO:0051959">
    <property type="term" value="F:dynein light intermediate chain binding"/>
    <property type="evidence" value="ECO:0007669"/>
    <property type="project" value="InterPro"/>
</dbReference>
<dbReference type="GO" id="GO:0045505">
    <property type="term" value="F:dynein intermediate chain binding"/>
    <property type="evidence" value="ECO:0007669"/>
    <property type="project" value="InterPro"/>
</dbReference>
<dbReference type="GO" id="GO:0007018">
    <property type="term" value="P:microtubule-based movement"/>
    <property type="evidence" value="ECO:0007669"/>
    <property type="project" value="InterPro"/>
</dbReference>
<evidence type="ECO:0000313" key="1">
    <source>
        <dbReference type="EMBL" id="KAK6269223.1"/>
    </source>
</evidence>
<dbReference type="PANTHER" id="PTHR45703:SF22">
    <property type="entry name" value="DYNEIN CYTOPLASMIC 2 HEAVY CHAIN 1"/>
    <property type="match status" value="1"/>
</dbReference>
<dbReference type="GO" id="GO:0030286">
    <property type="term" value="C:dynein complex"/>
    <property type="evidence" value="ECO:0007669"/>
    <property type="project" value="InterPro"/>
</dbReference>
<dbReference type="Proteomes" id="UP001356427">
    <property type="component" value="Unassembled WGS sequence"/>
</dbReference>
<dbReference type="Gene3D" id="6.10.140.1060">
    <property type="match status" value="1"/>
</dbReference>
<keyword evidence="2" id="KW-1185">Reference proteome</keyword>
<name>A0AAN8KJX0_9TELE</name>
<organism evidence="1 2">
    <name type="scientific">Coregonus suidteri</name>
    <dbReference type="NCBI Taxonomy" id="861788"/>
    <lineage>
        <taxon>Eukaryota</taxon>
        <taxon>Metazoa</taxon>
        <taxon>Chordata</taxon>
        <taxon>Craniata</taxon>
        <taxon>Vertebrata</taxon>
        <taxon>Euteleostomi</taxon>
        <taxon>Actinopterygii</taxon>
        <taxon>Neopterygii</taxon>
        <taxon>Teleostei</taxon>
        <taxon>Protacanthopterygii</taxon>
        <taxon>Salmoniformes</taxon>
        <taxon>Salmonidae</taxon>
        <taxon>Coregoninae</taxon>
        <taxon>Coregonus</taxon>
    </lineage>
</organism>
<reference evidence="1 2" key="1">
    <citation type="submission" date="2021-04" db="EMBL/GenBank/DDBJ databases">
        <authorList>
            <person name="De Guttry C."/>
            <person name="Zahm M."/>
            <person name="Klopp C."/>
            <person name="Cabau C."/>
            <person name="Louis A."/>
            <person name="Berthelot C."/>
            <person name="Parey E."/>
            <person name="Roest Crollius H."/>
            <person name="Montfort J."/>
            <person name="Robinson-Rechavi M."/>
            <person name="Bucao C."/>
            <person name="Bouchez O."/>
            <person name="Gislard M."/>
            <person name="Lluch J."/>
            <person name="Milhes M."/>
            <person name="Lampietro C."/>
            <person name="Lopez Roques C."/>
            <person name="Donnadieu C."/>
            <person name="Braasch I."/>
            <person name="Desvignes T."/>
            <person name="Postlethwait J."/>
            <person name="Bobe J."/>
            <person name="Wedekind C."/>
            <person name="Guiguen Y."/>
        </authorList>
    </citation>
    <scope>NUCLEOTIDE SEQUENCE [LARGE SCALE GENOMIC DNA]</scope>
    <source>
        <strain evidence="1">Cs_M1</strain>
        <tissue evidence="1">Blood</tissue>
    </source>
</reference>
<dbReference type="EMBL" id="JAGTTL010003869">
    <property type="protein sequence ID" value="KAK6269223.1"/>
    <property type="molecule type" value="Genomic_DNA"/>
</dbReference>
<comment type="caution">
    <text evidence="1">The sequence shown here is derived from an EMBL/GenBank/DDBJ whole genome shotgun (WGS) entry which is preliminary data.</text>
</comment>
<dbReference type="PANTHER" id="PTHR45703">
    <property type="entry name" value="DYNEIN HEAVY CHAIN"/>
    <property type="match status" value="1"/>
</dbReference>
<proteinExistence type="predicted"/>
<feature type="non-terminal residue" evidence="1">
    <location>
        <position position="1"/>
    </location>
</feature>
<evidence type="ECO:0000313" key="2">
    <source>
        <dbReference type="Proteomes" id="UP001356427"/>
    </source>
</evidence>
<accession>A0AAN8KJX0</accession>
<evidence type="ECO:0008006" key="3">
    <source>
        <dbReference type="Google" id="ProtNLM"/>
    </source>
</evidence>
<gene>
    <name evidence="1" type="ORF">J4Q44_G00394590</name>
</gene>
<protein>
    <recommendedName>
        <fullName evidence="3">Dynein heavy chain ATP-binding dynein motor region domain-containing protein</fullName>
    </recommendedName>
</protein>
<sequence>LTLATAQGNILENKGLIDSLNQTKSSSALIQDSLRESHRLQASLDQERDAYLPLAESASKMYFVITDLSRINNMYRFSLASFLRLFQRALQSKKEAETTEARIAALEASLKTMVYEYVCRSLFKVRTHTCIHCSQGLVIYRIRCLLTGRTCVCHRNWWHLGGQACGKG</sequence>
<dbReference type="Gene3D" id="1.10.8.1220">
    <property type="match status" value="1"/>
</dbReference>
<dbReference type="FunFam" id="1.10.8.1220:FF:000003">
    <property type="entry name" value="Dynein cytoplasmic 2 heavy chain 1"/>
    <property type="match status" value="1"/>
</dbReference>
<dbReference type="InterPro" id="IPR026983">
    <property type="entry name" value="DHC"/>
</dbReference>